<organism evidence="2 3">
    <name type="scientific">Ajellomyces capsulatus (strain H88)</name>
    <name type="common">Darling's disease fungus</name>
    <name type="synonym">Histoplasma capsulatum</name>
    <dbReference type="NCBI Taxonomy" id="544711"/>
    <lineage>
        <taxon>Eukaryota</taxon>
        <taxon>Fungi</taxon>
        <taxon>Dikarya</taxon>
        <taxon>Ascomycota</taxon>
        <taxon>Pezizomycotina</taxon>
        <taxon>Eurotiomycetes</taxon>
        <taxon>Eurotiomycetidae</taxon>
        <taxon>Onygenales</taxon>
        <taxon>Ajellomycetaceae</taxon>
        <taxon>Histoplasma</taxon>
    </lineage>
</organism>
<protein>
    <submittedName>
        <fullName evidence="2">Uncharacterized protein</fullName>
    </submittedName>
</protein>
<evidence type="ECO:0000313" key="3">
    <source>
        <dbReference type="Proteomes" id="UP000663419"/>
    </source>
</evidence>
<keyword evidence="1" id="KW-0812">Transmembrane</keyword>
<keyword evidence="1" id="KW-1133">Transmembrane helix</keyword>
<evidence type="ECO:0000313" key="2">
    <source>
        <dbReference type="EMBL" id="QSS56969.1"/>
    </source>
</evidence>
<dbReference type="AlphaFoldDB" id="A0A8A1LSR0"/>
<dbReference type="Proteomes" id="UP000663419">
    <property type="component" value="Chromosome 5"/>
</dbReference>
<evidence type="ECO:0000256" key="1">
    <source>
        <dbReference type="SAM" id="Phobius"/>
    </source>
</evidence>
<proteinExistence type="predicted"/>
<gene>
    <name evidence="2" type="ORF">I7I53_05338</name>
</gene>
<keyword evidence="1" id="KW-0472">Membrane</keyword>
<dbReference type="VEuPathDB" id="FungiDB:I7I53_05338"/>
<feature type="transmembrane region" description="Helical" evidence="1">
    <location>
        <begin position="39"/>
        <end position="57"/>
    </location>
</feature>
<dbReference type="EMBL" id="CP069106">
    <property type="protein sequence ID" value="QSS56969.1"/>
    <property type="molecule type" value="Genomic_DNA"/>
</dbReference>
<accession>A0A8A1LSR0</accession>
<name>A0A8A1LSR0_AJEC8</name>
<sequence>MRRGIDYTHCLSSVSHSREGKRKAPWRYMIKLWKRWRNIVFQALLVLTCVLVILTSTHERRGMFEISTLSSVFCIILTLYPVQHHLTPSITSLQVFHMS</sequence>
<reference evidence="2" key="1">
    <citation type="submission" date="2021-01" db="EMBL/GenBank/DDBJ databases">
        <title>Chromosome-level genome assembly of a human fungal pathogen reveals clustering of transcriptionally co-regulated genes.</title>
        <authorList>
            <person name="Voorhies M."/>
            <person name="Cohen S."/>
            <person name="Shea T.P."/>
            <person name="Petrus S."/>
            <person name="Munoz J.F."/>
            <person name="Poplawski S."/>
            <person name="Goldman W.E."/>
            <person name="Michael T."/>
            <person name="Cuomo C.A."/>
            <person name="Sil A."/>
            <person name="Beyhan S."/>
        </authorList>
    </citation>
    <scope>NUCLEOTIDE SEQUENCE</scope>
    <source>
        <strain evidence="2">H88</strain>
    </source>
</reference>